<accession>A0A085Z425</accession>
<dbReference type="RefSeq" id="WP_034672426.1">
    <property type="nucleotide sequence ID" value="NZ_FPAP01000001.1"/>
</dbReference>
<dbReference type="GO" id="GO:0003677">
    <property type="term" value="F:DNA binding"/>
    <property type="evidence" value="ECO:0007669"/>
    <property type="project" value="InterPro"/>
</dbReference>
<dbReference type="EMBL" id="JPRP01000001">
    <property type="protein sequence ID" value="KFE99188.1"/>
    <property type="molecule type" value="Genomic_DNA"/>
</dbReference>
<dbReference type="PRINTS" id="PR00034">
    <property type="entry name" value="HTHCRP"/>
</dbReference>
<organism evidence="2 3">
    <name type="scientific">Chryseobacterium formosense</name>
    <dbReference type="NCBI Taxonomy" id="236814"/>
    <lineage>
        <taxon>Bacteria</taxon>
        <taxon>Pseudomonadati</taxon>
        <taxon>Bacteroidota</taxon>
        <taxon>Flavobacteriia</taxon>
        <taxon>Flavobacteriales</taxon>
        <taxon>Weeksellaceae</taxon>
        <taxon>Chryseobacterium group</taxon>
        <taxon>Chryseobacterium</taxon>
    </lineage>
</organism>
<dbReference type="PROSITE" id="PS51063">
    <property type="entry name" value="HTH_CRP_2"/>
    <property type="match status" value="1"/>
</dbReference>
<dbReference type="AlphaFoldDB" id="A0A085Z425"/>
<dbReference type="GO" id="GO:0006355">
    <property type="term" value="P:regulation of DNA-templated transcription"/>
    <property type="evidence" value="ECO:0007669"/>
    <property type="project" value="InterPro"/>
</dbReference>
<protein>
    <recommendedName>
        <fullName evidence="1">HTH crp-type domain-containing protein</fullName>
    </recommendedName>
</protein>
<keyword evidence="3" id="KW-1185">Reference proteome</keyword>
<dbReference type="Pfam" id="PF13545">
    <property type="entry name" value="HTH_Crp_2"/>
    <property type="match status" value="1"/>
</dbReference>
<name>A0A085Z425_9FLAO</name>
<dbReference type="SUPFAM" id="SSF46785">
    <property type="entry name" value="Winged helix' DNA-binding domain"/>
    <property type="match status" value="1"/>
</dbReference>
<dbReference type="InterPro" id="IPR036388">
    <property type="entry name" value="WH-like_DNA-bd_sf"/>
</dbReference>
<gene>
    <name evidence="2" type="ORF">IX39_00445</name>
</gene>
<evidence type="ECO:0000313" key="2">
    <source>
        <dbReference type="EMBL" id="KFE99188.1"/>
    </source>
</evidence>
<feature type="domain" description="HTH crp-type" evidence="1">
    <location>
        <begin position="18"/>
        <end position="85"/>
    </location>
</feature>
<sequence length="85" mass="9990">MAARMRYKNIMMYAIASLAPSQKILAFLKLYKEFKYYPGSLPYEIPFTRQEIANMIGISVETVIRNIKELEKNGELKIIKRKIFI</sequence>
<dbReference type="InterPro" id="IPR036390">
    <property type="entry name" value="WH_DNA-bd_sf"/>
</dbReference>
<evidence type="ECO:0000313" key="3">
    <source>
        <dbReference type="Proteomes" id="UP000028713"/>
    </source>
</evidence>
<evidence type="ECO:0000259" key="1">
    <source>
        <dbReference type="PROSITE" id="PS51063"/>
    </source>
</evidence>
<comment type="caution">
    <text evidence="2">The sequence shown here is derived from an EMBL/GenBank/DDBJ whole genome shotgun (WGS) entry which is preliminary data.</text>
</comment>
<dbReference type="Gene3D" id="1.10.10.10">
    <property type="entry name" value="Winged helix-like DNA-binding domain superfamily/Winged helix DNA-binding domain"/>
    <property type="match status" value="1"/>
</dbReference>
<dbReference type="STRING" id="236814.IX39_00445"/>
<dbReference type="InterPro" id="IPR012318">
    <property type="entry name" value="HTH_CRP"/>
</dbReference>
<proteinExistence type="predicted"/>
<dbReference type="Proteomes" id="UP000028713">
    <property type="component" value="Unassembled WGS sequence"/>
</dbReference>
<reference evidence="2 3" key="1">
    <citation type="submission" date="2014-07" db="EMBL/GenBank/DDBJ databases">
        <title>Genome of Chryseobacterium formosense LMG 24722.</title>
        <authorList>
            <person name="Pipes S.E."/>
            <person name="Stropko S.J."/>
            <person name="Newman J.D."/>
        </authorList>
    </citation>
    <scope>NUCLEOTIDE SEQUENCE [LARGE SCALE GENOMIC DNA]</scope>
    <source>
        <strain evidence="2 3">LMG 24722</strain>
    </source>
</reference>
<dbReference type="SMART" id="SM00419">
    <property type="entry name" value="HTH_CRP"/>
    <property type="match status" value="1"/>
</dbReference>
<dbReference type="eggNOG" id="COG0664">
    <property type="taxonomic scope" value="Bacteria"/>
</dbReference>